<evidence type="ECO:0000313" key="7">
    <source>
        <dbReference type="Proteomes" id="UP001175261"/>
    </source>
</evidence>
<feature type="domain" description="NADP-dependent oxidoreductase" evidence="5">
    <location>
        <begin position="29"/>
        <end position="341"/>
    </location>
</feature>
<evidence type="ECO:0000256" key="4">
    <source>
        <dbReference type="ARBA" id="ARBA00073126"/>
    </source>
</evidence>
<dbReference type="AlphaFoldDB" id="A0AA39GA60"/>
<proteinExistence type="inferred from homology"/>
<evidence type="ECO:0000313" key="6">
    <source>
        <dbReference type="EMBL" id="KAK0383535.1"/>
    </source>
</evidence>
<keyword evidence="7" id="KW-1185">Reference proteome</keyword>
<comment type="pathway">
    <text evidence="1">Secondary metabolite biosynthesis; terpenoid biosynthesis.</text>
</comment>
<evidence type="ECO:0000259" key="5">
    <source>
        <dbReference type="Pfam" id="PF00248"/>
    </source>
</evidence>
<dbReference type="FunFam" id="3.20.20.100:FF:000024">
    <property type="entry name" value="Aryl-alcohol dehydrogenase"/>
    <property type="match status" value="1"/>
</dbReference>
<comment type="caution">
    <text evidence="6">The sequence shown here is derived from an EMBL/GenBank/DDBJ whole genome shotgun (WGS) entry which is preliminary data.</text>
</comment>
<dbReference type="EMBL" id="JAPDFR010000009">
    <property type="protein sequence ID" value="KAK0383535.1"/>
    <property type="molecule type" value="Genomic_DNA"/>
</dbReference>
<dbReference type="PANTHER" id="PTHR43364">
    <property type="entry name" value="NADH-SPECIFIC METHYLGLYOXAL REDUCTASE-RELATED"/>
    <property type="match status" value="1"/>
</dbReference>
<evidence type="ECO:0000256" key="1">
    <source>
        <dbReference type="ARBA" id="ARBA00004721"/>
    </source>
</evidence>
<comment type="similarity">
    <text evidence="3">Belongs to the aldo/keto reductase family. Aldo/keto reductase 2 subfamily.</text>
</comment>
<dbReference type="InterPro" id="IPR050523">
    <property type="entry name" value="AKR_Detox_Biosynth"/>
</dbReference>
<evidence type="ECO:0000256" key="2">
    <source>
        <dbReference type="ARBA" id="ARBA00023002"/>
    </source>
</evidence>
<name>A0AA39GA60_SARSR</name>
<dbReference type="SUPFAM" id="SSF51430">
    <property type="entry name" value="NAD(P)-linked oxidoreductase"/>
    <property type="match status" value="1"/>
</dbReference>
<sequence>MSSQETSKPATDLGVLRVLSPSAGIRVSPLQLGAMSIGQAWAKGMGSMDKQSSFKLLDAFVEFGGNFIDTANGYQNEESETWIGEWMAERQNRDQLVIATKYTSDYRAYKVGKRNAPNTSGNHKKSLHVSVRDSLRKLQTDYIDIMYVHWWDWTTSIPEVMNALHILVEQGKVLYLGISDCPAWVVAAANVYATSHGKTPFSIYQGRWNVMMRDFERDIIPMARHFGMALAPWDVLGAGRFFPKKALEERKSRGEGIRTFMKPVLEQTPEEEAMGEALAKVAAEHGDDVSHTAVALAYVMAKTANVFPIVGGRKVEHLKDNIRALSLRLTEEQVKHLESVKEFEVGFPTTFVGEDPAVTGQNQKLFDSAHIKFPNAHGLTSL</sequence>
<dbReference type="InterPro" id="IPR036812">
    <property type="entry name" value="NAD(P)_OxRdtase_dom_sf"/>
</dbReference>
<gene>
    <name evidence="6" type="ORF">NLU13_9446</name>
</gene>
<evidence type="ECO:0000256" key="3">
    <source>
        <dbReference type="ARBA" id="ARBA00038157"/>
    </source>
</evidence>
<dbReference type="GO" id="GO:0016491">
    <property type="term" value="F:oxidoreductase activity"/>
    <property type="evidence" value="ECO:0007669"/>
    <property type="project" value="UniProtKB-KW"/>
</dbReference>
<dbReference type="InterPro" id="IPR023210">
    <property type="entry name" value="NADP_OxRdtase_dom"/>
</dbReference>
<keyword evidence="2" id="KW-0560">Oxidoreductase</keyword>
<dbReference type="Proteomes" id="UP001175261">
    <property type="component" value="Unassembled WGS sequence"/>
</dbReference>
<organism evidence="6 7">
    <name type="scientific">Sarocladium strictum</name>
    <name type="common">Black bundle disease fungus</name>
    <name type="synonym">Acremonium strictum</name>
    <dbReference type="NCBI Taxonomy" id="5046"/>
    <lineage>
        <taxon>Eukaryota</taxon>
        <taxon>Fungi</taxon>
        <taxon>Dikarya</taxon>
        <taxon>Ascomycota</taxon>
        <taxon>Pezizomycotina</taxon>
        <taxon>Sordariomycetes</taxon>
        <taxon>Hypocreomycetidae</taxon>
        <taxon>Hypocreales</taxon>
        <taxon>Sarocladiaceae</taxon>
        <taxon>Sarocladium</taxon>
    </lineage>
</organism>
<dbReference type="Pfam" id="PF00248">
    <property type="entry name" value="Aldo_ket_red"/>
    <property type="match status" value="1"/>
</dbReference>
<reference evidence="6" key="1">
    <citation type="submission" date="2022-10" db="EMBL/GenBank/DDBJ databases">
        <title>Determination and structural analysis of whole genome sequence of Sarocladium strictum F4-1.</title>
        <authorList>
            <person name="Hu L."/>
            <person name="Jiang Y."/>
        </authorList>
    </citation>
    <scope>NUCLEOTIDE SEQUENCE</scope>
    <source>
        <strain evidence="6">F4-1</strain>
    </source>
</reference>
<dbReference type="PANTHER" id="PTHR43364:SF2">
    <property type="entry name" value="ARYL-ALCOHOL DEHYDROGENASE AAD10-RELATED"/>
    <property type="match status" value="1"/>
</dbReference>
<protein>
    <recommendedName>
        <fullName evidence="4">Aldo-keto reductase ausK</fullName>
    </recommendedName>
</protein>
<dbReference type="Gene3D" id="3.20.20.100">
    <property type="entry name" value="NADP-dependent oxidoreductase domain"/>
    <property type="match status" value="1"/>
</dbReference>
<accession>A0AA39GA60</accession>